<keyword evidence="3" id="KW-0408">Iron</keyword>
<comment type="caution">
    <text evidence="7">The sequence shown here is derived from an EMBL/GenBank/DDBJ whole genome shotgun (WGS) entry which is preliminary data.</text>
</comment>
<dbReference type="GO" id="GO:0016020">
    <property type="term" value="C:membrane"/>
    <property type="evidence" value="ECO:0007669"/>
    <property type="project" value="InterPro"/>
</dbReference>
<organism evidence="7 8">
    <name type="scientific">Candidatus Egerieimonas intestinavium</name>
    <dbReference type="NCBI Taxonomy" id="2840777"/>
    <lineage>
        <taxon>Bacteria</taxon>
        <taxon>Bacillati</taxon>
        <taxon>Bacillota</taxon>
        <taxon>Clostridia</taxon>
        <taxon>Lachnospirales</taxon>
        <taxon>Lachnospiraceae</taxon>
        <taxon>Lachnospiraceae incertae sedis</taxon>
        <taxon>Candidatus Egerieimonas</taxon>
    </lineage>
</organism>
<evidence type="ECO:0000256" key="3">
    <source>
        <dbReference type="ARBA" id="ARBA00023004"/>
    </source>
</evidence>
<dbReference type="Gene3D" id="3.30.9.10">
    <property type="entry name" value="D-Amino Acid Oxidase, subunit A, domain 2"/>
    <property type="match status" value="1"/>
</dbReference>
<dbReference type="GO" id="GO:0046872">
    <property type="term" value="F:metal ion binding"/>
    <property type="evidence" value="ECO:0007669"/>
    <property type="project" value="UniProtKB-KW"/>
</dbReference>
<feature type="domain" description="Rieske" evidence="6">
    <location>
        <begin position="410"/>
        <end position="478"/>
    </location>
</feature>
<keyword evidence="5" id="KW-1015">Disulfide bond</keyword>
<dbReference type="PANTHER" id="PTHR13847:SF274">
    <property type="entry name" value="RIESKE 2FE-2S IRON-SULFUR PROTEIN YHFW-RELATED"/>
    <property type="match status" value="1"/>
</dbReference>
<dbReference type="Gene3D" id="3.50.50.60">
    <property type="entry name" value="FAD/NAD(P)-binding domain"/>
    <property type="match status" value="1"/>
</dbReference>
<dbReference type="InterPro" id="IPR036188">
    <property type="entry name" value="FAD/NAD-bd_sf"/>
</dbReference>
<dbReference type="InterPro" id="IPR006076">
    <property type="entry name" value="FAD-dep_OxRdtase"/>
</dbReference>
<dbReference type="GO" id="GO:0016705">
    <property type="term" value="F:oxidoreductase activity, acting on paired donors, with incorporation or reduction of molecular oxygen"/>
    <property type="evidence" value="ECO:0007669"/>
    <property type="project" value="UniProtKB-ARBA"/>
</dbReference>
<proteinExistence type="predicted"/>
<dbReference type="GO" id="GO:0005737">
    <property type="term" value="C:cytoplasm"/>
    <property type="evidence" value="ECO:0007669"/>
    <property type="project" value="TreeGrafter"/>
</dbReference>
<evidence type="ECO:0000259" key="6">
    <source>
        <dbReference type="PROSITE" id="PS51296"/>
    </source>
</evidence>
<reference evidence="7" key="1">
    <citation type="submission" date="2020-10" db="EMBL/GenBank/DDBJ databases">
        <authorList>
            <person name="Gilroy R."/>
        </authorList>
    </citation>
    <scope>NUCLEOTIDE SEQUENCE</scope>
    <source>
        <strain evidence="7">ChiSxjej1B13-7041</strain>
    </source>
</reference>
<evidence type="ECO:0000256" key="5">
    <source>
        <dbReference type="ARBA" id="ARBA00023157"/>
    </source>
</evidence>
<dbReference type="InterPro" id="IPR036922">
    <property type="entry name" value="Rieske_2Fe-2S_sf"/>
</dbReference>
<name>A0A9D1JGF1_9FIRM</name>
<dbReference type="Pfam" id="PF00355">
    <property type="entry name" value="Rieske"/>
    <property type="match status" value="1"/>
</dbReference>
<dbReference type="GO" id="GO:0051537">
    <property type="term" value="F:2 iron, 2 sulfur cluster binding"/>
    <property type="evidence" value="ECO:0007669"/>
    <property type="project" value="UniProtKB-KW"/>
</dbReference>
<gene>
    <name evidence="7" type="ORF">IAB98_07000</name>
</gene>
<dbReference type="PRINTS" id="PR00162">
    <property type="entry name" value="RIESKE"/>
</dbReference>
<reference evidence="7" key="2">
    <citation type="journal article" date="2021" name="PeerJ">
        <title>Extensive microbial diversity within the chicken gut microbiome revealed by metagenomics and culture.</title>
        <authorList>
            <person name="Gilroy R."/>
            <person name="Ravi A."/>
            <person name="Getino M."/>
            <person name="Pursley I."/>
            <person name="Horton D.L."/>
            <person name="Alikhan N.F."/>
            <person name="Baker D."/>
            <person name="Gharbi K."/>
            <person name="Hall N."/>
            <person name="Watson M."/>
            <person name="Adriaenssens E.M."/>
            <person name="Foster-Nyarko E."/>
            <person name="Jarju S."/>
            <person name="Secka A."/>
            <person name="Antonio M."/>
            <person name="Oren A."/>
            <person name="Chaudhuri R.R."/>
            <person name="La Ragione R."/>
            <person name="Hildebrand F."/>
            <person name="Pallen M.J."/>
        </authorList>
    </citation>
    <scope>NUCLEOTIDE SEQUENCE</scope>
    <source>
        <strain evidence="7">ChiSxjej1B13-7041</strain>
    </source>
</reference>
<accession>A0A9D1JGF1</accession>
<protein>
    <submittedName>
        <fullName evidence="7">FAD-dependent oxidoreductase</fullName>
    </submittedName>
</protein>
<dbReference type="PROSITE" id="PS51296">
    <property type="entry name" value="RIESKE"/>
    <property type="match status" value="1"/>
</dbReference>
<keyword evidence="1" id="KW-0001">2Fe-2S</keyword>
<dbReference type="SUPFAM" id="SSF50022">
    <property type="entry name" value="ISP domain"/>
    <property type="match status" value="1"/>
</dbReference>
<dbReference type="PANTHER" id="PTHR13847">
    <property type="entry name" value="SARCOSINE DEHYDROGENASE-RELATED"/>
    <property type="match status" value="1"/>
</dbReference>
<dbReference type="Gene3D" id="2.102.10.10">
    <property type="entry name" value="Rieske [2Fe-2S] iron-sulphur domain"/>
    <property type="match status" value="1"/>
</dbReference>
<dbReference type="AlphaFoldDB" id="A0A9D1JGF1"/>
<dbReference type="GO" id="GO:0004497">
    <property type="term" value="F:monooxygenase activity"/>
    <property type="evidence" value="ECO:0007669"/>
    <property type="project" value="UniProtKB-ARBA"/>
</dbReference>
<keyword evidence="4" id="KW-0411">Iron-sulfur</keyword>
<keyword evidence="2" id="KW-0479">Metal-binding</keyword>
<dbReference type="SUPFAM" id="SSF51905">
    <property type="entry name" value="FAD/NAD(P)-binding domain"/>
    <property type="match status" value="1"/>
</dbReference>
<dbReference type="Pfam" id="PF01266">
    <property type="entry name" value="DAO"/>
    <property type="match status" value="1"/>
</dbReference>
<evidence type="ECO:0000256" key="1">
    <source>
        <dbReference type="ARBA" id="ARBA00022714"/>
    </source>
</evidence>
<dbReference type="InterPro" id="IPR005805">
    <property type="entry name" value="Rieske_Fe-S_prot_C"/>
</dbReference>
<dbReference type="EMBL" id="DVHU01000060">
    <property type="protein sequence ID" value="HIR93147.1"/>
    <property type="molecule type" value="Genomic_DNA"/>
</dbReference>
<dbReference type="InterPro" id="IPR017941">
    <property type="entry name" value="Rieske_2Fe-2S"/>
</dbReference>
<evidence type="ECO:0000256" key="2">
    <source>
        <dbReference type="ARBA" id="ARBA00022723"/>
    </source>
</evidence>
<evidence type="ECO:0000256" key="4">
    <source>
        <dbReference type="ARBA" id="ARBA00023014"/>
    </source>
</evidence>
<evidence type="ECO:0000313" key="8">
    <source>
        <dbReference type="Proteomes" id="UP000886841"/>
    </source>
</evidence>
<sequence>MESIWRKTCQIEGRPQLAENISADVAVIGGGMAGLLIAWQLQQAGQKTVVLEAGRIAGGQTQNTTAKITAQHGMLCDALLKAKGKEKAKKYFQANQRALEEYRRIILQEGIPCDFQETASYVYSQNLEKLQAEEKAAKKLDIAAELVEQVPLPVPHAGAVRFAGQAQFHPLKFVKALSSWLTIYEHTPVKKVERDRVVTPGGTVAAPKIIFASHYPFINFPGLYFARMHQQRSYVLALEGTVPLEGMYIGEGRNAYSFRQYGKYLLLGGGGHRTGEEVPGGGLEGLRKAAGQFFPDSREAACWAAQDCMPADRIPYIGRYSSGEPNWFVATGFQKWGMTSAMAASMILRDMICGLGNPYEEIFSPERFSAGELPQILRDGAEAAKGLAKRVFQLPEKNVRELGAECGQLVEFEGKKRGAYRKETGELFLVNPRCPHMGCQLAWNSQEKTWDCPCHGSRFDYRGNLLDGPAQEGIGCEK</sequence>
<dbReference type="Proteomes" id="UP000886841">
    <property type="component" value="Unassembled WGS sequence"/>
</dbReference>
<evidence type="ECO:0000313" key="7">
    <source>
        <dbReference type="EMBL" id="HIR93147.1"/>
    </source>
</evidence>